<name>A0A0C1PX36_LEVBR</name>
<reference evidence="1" key="2">
    <citation type="submission" date="2020-12" db="EMBL/GenBank/DDBJ databases">
        <authorList>
            <person name="Mcmullen J.G."/>
        </authorList>
    </citation>
    <scope>NUCLEOTIDE SEQUENCE</scope>
    <source>
        <strain evidence="1">Dm-2019-70</strain>
    </source>
</reference>
<gene>
    <name evidence="2" type="ORF">CNR29_04010</name>
    <name evidence="1" type="ORF">JK167_11180</name>
    <name evidence="3" type="ORF">ORR04_11970</name>
</gene>
<dbReference type="OrthoDB" id="2314268at2"/>
<dbReference type="RefSeq" id="WP_011667485.1">
    <property type="nucleotide sequence ID" value="NZ_BBOW01000061.1"/>
</dbReference>
<reference evidence="3" key="4">
    <citation type="submission" date="2022-11" db="EMBL/GenBank/DDBJ databases">
        <title>Whole genome sequence of Levilactobacillus brevis SMB091.</title>
        <authorList>
            <person name="Kim J.-M."/>
            <person name="Kim O.-C."/>
            <person name="Choi Y.H."/>
            <person name="Han N.S."/>
            <person name="Hurh B."/>
        </authorList>
    </citation>
    <scope>NUCLEOTIDE SEQUENCE</scope>
    <source>
        <strain evidence="3">SMB091</strain>
    </source>
</reference>
<dbReference type="AlphaFoldDB" id="A0A0C1PX36"/>
<accession>A0A0C1PX36</accession>
<sequence length="59" mass="6785">MLNEKLSNEQKRFQMITWRAKQHGAQVVEGDLMRQFTATVAEQKALLANVHQQRTTSVS</sequence>
<dbReference type="Proteomes" id="UP000676478">
    <property type="component" value="Unassembled WGS sequence"/>
</dbReference>
<dbReference type="EMBL" id="JAERKF010000015">
    <property type="protein sequence ID" value="MBS1011391.1"/>
    <property type="molecule type" value="Genomic_DNA"/>
</dbReference>
<protein>
    <submittedName>
        <fullName evidence="1">Uncharacterized protein</fullName>
    </submittedName>
</protein>
<evidence type="ECO:0000313" key="4">
    <source>
        <dbReference type="Proteomes" id="UP000217918"/>
    </source>
</evidence>
<dbReference type="Proteomes" id="UP001164768">
    <property type="component" value="Chromosome"/>
</dbReference>
<dbReference type="GeneID" id="56992525"/>
<dbReference type="Proteomes" id="UP000217918">
    <property type="component" value="Unassembled WGS sequence"/>
</dbReference>
<dbReference type="EMBL" id="CP113117">
    <property type="protein sequence ID" value="WAD01612.1"/>
    <property type="molecule type" value="Genomic_DNA"/>
</dbReference>
<reference evidence="2 4" key="1">
    <citation type="submission" date="2017-09" db="EMBL/GenBank/DDBJ databases">
        <title>Genome sequence of Lactobacillus brevis D7.</title>
        <authorList>
            <person name="Kwon M.-S."/>
            <person name="Lim S.K."/>
            <person name="Choi H.-J."/>
        </authorList>
    </citation>
    <scope>NUCLEOTIDE SEQUENCE [LARGE SCALE GENOMIC DNA]</scope>
    <source>
        <strain evidence="2 4">D7</strain>
    </source>
</reference>
<evidence type="ECO:0000313" key="1">
    <source>
        <dbReference type="EMBL" id="MBS1011391.1"/>
    </source>
</evidence>
<evidence type="ECO:0000313" key="3">
    <source>
        <dbReference type="EMBL" id="WAD01612.1"/>
    </source>
</evidence>
<evidence type="ECO:0000313" key="5">
    <source>
        <dbReference type="Proteomes" id="UP000676478"/>
    </source>
</evidence>
<proteinExistence type="predicted"/>
<organism evidence="1 5">
    <name type="scientific">Levilactobacillus brevis</name>
    <name type="common">Lactobacillus brevis</name>
    <dbReference type="NCBI Taxonomy" id="1580"/>
    <lineage>
        <taxon>Bacteria</taxon>
        <taxon>Bacillati</taxon>
        <taxon>Bacillota</taxon>
        <taxon>Bacilli</taxon>
        <taxon>Lactobacillales</taxon>
        <taxon>Lactobacillaceae</taxon>
        <taxon>Levilactobacillus</taxon>
    </lineage>
</organism>
<reference evidence="1" key="3">
    <citation type="submission" date="2022-09" db="EMBL/GenBank/DDBJ databases">
        <title>Genome-inferred correspondence between phylogeny and metabolic traits in the wild Drosophila gut microbiome.</title>
        <authorList>
            <person name="Bueno E."/>
            <person name="Blow F."/>
            <person name="Douglas A.E."/>
        </authorList>
    </citation>
    <scope>NUCLEOTIDE SEQUENCE</scope>
    <source>
        <strain evidence="1">Dm-2019-70</strain>
    </source>
</reference>
<dbReference type="EMBL" id="NVYO01000001">
    <property type="protein sequence ID" value="PBQ23228.1"/>
    <property type="molecule type" value="Genomic_DNA"/>
</dbReference>
<evidence type="ECO:0000313" key="2">
    <source>
        <dbReference type="EMBL" id="PBQ23228.1"/>
    </source>
</evidence>